<proteinExistence type="predicted"/>
<gene>
    <name evidence="1" type="ORF">L829_3616</name>
</gene>
<dbReference type="Gene3D" id="3.40.50.1820">
    <property type="entry name" value="alpha/beta hydrolase"/>
    <property type="match status" value="1"/>
</dbReference>
<organism evidence="1 2">
    <name type="scientific">Mycobacteroides abscessus MAB_030201_1075</name>
    <dbReference type="NCBI Taxonomy" id="1335410"/>
    <lineage>
        <taxon>Bacteria</taxon>
        <taxon>Bacillati</taxon>
        <taxon>Actinomycetota</taxon>
        <taxon>Actinomycetes</taxon>
        <taxon>Mycobacteriales</taxon>
        <taxon>Mycobacteriaceae</taxon>
        <taxon>Mycobacteroides</taxon>
        <taxon>Mycobacteroides abscessus</taxon>
    </lineage>
</organism>
<dbReference type="AlphaFoldDB" id="A0A829PRW0"/>
<dbReference type="SUPFAM" id="SSF53474">
    <property type="entry name" value="alpha/beta-Hydrolases"/>
    <property type="match status" value="1"/>
</dbReference>
<evidence type="ECO:0000313" key="1">
    <source>
        <dbReference type="EMBL" id="ETZ90034.1"/>
    </source>
</evidence>
<keyword evidence="1" id="KW-0378">Hydrolase</keyword>
<sequence>MPGTGSDDDFINRAFGPALTQVGATLIAVRPEPDDLVNGYRRALDQAAQLGPIVVGGVSIGTAVALTWALQNPEATVAVLAAMPAWTGRRKTRRLPCRHGLPPNLCAPTGWPR</sequence>
<dbReference type="InterPro" id="IPR029058">
    <property type="entry name" value="AB_hydrolase_fold"/>
</dbReference>
<comment type="caution">
    <text evidence="1">The sequence shown here is derived from an EMBL/GenBank/DDBJ whole genome shotgun (WGS) entry which is preliminary data.</text>
</comment>
<dbReference type="GO" id="GO:0016787">
    <property type="term" value="F:hydrolase activity"/>
    <property type="evidence" value="ECO:0007669"/>
    <property type="project" value="UniProtKB-KW"/>
</dbReference>
<dbReference type="EMBL" id="JAOX01000001">
    <property type="protein sequence ID" value="ETZ90034.1"/>
    <property type="molecule type" value="Genomic_DNA"/>
</dbReference>
<dbReference type="Proteomes" id="UP000019854">
    <property type="component" value="Unassembled WGS sequence"/>
</dbReference>
<name>A0A829PRW0_9MYCO</name>
<protein>
    <submittedName>
        <fullName evidence="1">Alpha/beta hydrolase family protein</fullName>
    </submittedName>
</protein>
<reference evidence="1 2" key="1">
    <citation type="submission" date="2014-01" db="EMBL/GenBank/DDBJ databases">
        <authorList>
            <person name="Zelazny A."/>
            <person name="Olivier K."/>
            <person name="Sampaio E.P."/>
            <person name="Holland S.M."/>
            <person name="Tallon L.J."/>
            <person name="Sadzewicz L.K."/>
            <person name="Sengamalay N."/>
            <person name="Fraser C.M."/>
            <person name="Hine E."/>
            <person name="Shefchek K.A."/>
            <person name="Das S.P."/>
            <person name="Shallom S.J."/>
            <person name="Agrawal S."/>
            <person name="Tettelin H."/>
        </authorList>
    </citation>
    <scope>NUCLEOTIDE SEQUENCE [LARGE SCALE GENOMIC DNA]</scope>
    <source>
        <strain evidence="1 2">MAB_030201_1075</strain>
    </source>
</reference>
<evidence type="ECO:0000313" key="2">
    <source>
        <dbReference type="Proteomes" id="UP000019854"/>
    </source>
</evidence>
<accession>A0A829PRW0</accession>